<keyword evidence="2" id="KW-1185">Reference proteome</keyword>
<dbReference type="GeneID" id="30313569"/>
<sequence length="155" mass="18299">MPAVFYTVTKNGIRIDPNGPYVVFVRGSTEDILVDFRSFKVDVYPGQIVRYRVYYIGDYILPLFNTDDWAVHVNQFIRRMLFIRHDVLREYVMHYRGFSVLVETFKRDVPHIVDNRGRKMRVVKRGEGIDVSGRDIAIALGEFWDMYMPEWVAVV</sequence>
<dbReference type="EMBL" id="KU307456">
    <property type="protein sequence ID" value="AML61163.1"/>
    <property type="molecule type" value="Genomic_DNA"/>
</dbReference>
<organism evidence="1 2">
    <name type="scientific">Pyrobaculum filamentous virus 1</name>
    <name type="common">PFV1</name>
    <dbReference type="NCBI Taxonomy" id="1805492"/>
    <lineage>
        <taxon>Viruses</taxon>
        <taxon>Adnaviria</taxon>
        <taxon>Zilligvirae</taxon>
        <taxon>Taleaviricota</taxon>
        <taxon>Tokiviricetes</taxon>
        <taxon>Primavirales</taxon>
        <taxon>Tristromaviridae</taxon>
        <taxon>Alphatristromavirus</taxon>
        <taxon>Alphatristromavirus pozzuoliense</taxon>
    </lineage>
</organism>
<dbReference type="Proteomes" id="UP000202991">
    <property type="component" value="Segment"/>
</dbReference>
<accession>A0A140F3K3</accession>
<reference evidence="1 2" key="1">
    <citation type="journal article" date="2016" name="Proc. Natl. Acad. Sci. U.S.A.">
        <title>A virus of hyperthermophilic archaea with a unique architecture among DNA viruses.</title>
        <authorList>
            <person name="Rensen E.I."/>
            <person name="Mochizuki T."/>
            <person name="Quemin E."/>
            <person name="Schouten S."/>
            <person name="Krupovic M."/>
            <person name="Prangishvili D."/>
        </authorList>
    </citation>
    <scope>NUCLEOTIDE SEQUENCE [LARGE SCALE GENOMIC DNA]</scope>
    <source>
        <strain evidence="1">1</strain>
    </source>
</reference>
<evidence type="ECO:0000313" key="2">
    <source>
        <dbReference type="Proteomes" id="UP000202991"/>
    </source>
</evidence>
<name>A0A140F3K3_PFV1</name>
<protein>
    <submittedName>
        <fullName evidence="1">Uncharacterized protein</fullName>
    </submittedName>
</protein>
<proteinExistence type="predicted"/>
<dbReference type="RefSeq" id="YP_009237233.1">
    <property type="nucleotide sequence ID" value="NC_029548.1"/>
</dbReference>
<evidence type="ECO:0000313" key="1">
    <source>
        <dbReference type="EMBL" id="AML61163.1"/>
    </source>
</evidence>
<dbReference type="KEGG" id="vg:30313569"/>